<dbReference type="Gene3D" id="2.60.40.1180">
    <property type="entry name" value="Golgi alpha-mannosidase II"/>
    <property type="match status" value="1"/>
</dbReference>
<dbReference type="GO" id="GO:0008168">
    <property type="term" value="F:methyltransferase activity"/>
    <property type="evidence" value="ECO:0007669"/>
    <property type="project" value="UniProtKB-KW"/>
</dbReference>
<dbReference type="Gene3D" id="3.40.50.150">
    <property type="entry name" value="Vaccinia Virus protein VP39"/>
    <property type="match status" value="1"/>
</dbReference>
<dbReference type="PANTHER" id="PTHR43042">
    <property type="entry name" value="SAM-DEPENDENT METHYLTRANSFERASE"/>
    <property type="match status" value="1"/>
</dbReference>
<dbReference type="GO" id="GO:0032259">
    <property type="term" value="P:methylation"/>
    <property type="evidence" value="ECO:0007669"/>
    <property type="project" value="UniProtKB-KW"/>
</dbReference>
<dbReference type="RefSeq" id="WP_419191621.1">
    <property type="nucleotide sequence ID" value="NZ_CP036287.1"/>
</dbReference>
<keyword evidence="2" id="KW-1185">Reference proteome</keyword>
<dbReference type="EC" id="2.1.1.264" evidence="1"/>
<organism evidence="1 2">
    <name type="scientific">Engelhardtia mirabilis</name>
    <dbReference type="NCBI Taxonomy" id="2528011"/>
    <lineage>
        <taxon>Bacteria</taxon>
        <taxon>Pseudomonadati</taxon>
        <taxon>Planctomycetota</taxon>
        <taxon>Planctomycetia</taxon>
        <taxon>Planctomycetia incertae sedis</taxon>
        <taxon>Engelhardtia</taxon>
    </lineage>
</organism>
<sequence>MRPSVFSPVPFQNHALIDSGRGEKLERFGEVLLRRPDPQALWRPRLPAVEWDAADLVFVRESDRGGRFERGSRARGAKPKAPWTIEWRLPEGTAVAGDGGARFQIEPTPFKHVGLFPEQATNWSWIAQRRADLGERPALLNLFGYTGAASVVASLAGYDVTHVDASRASLDVCVANAEASGLGSKPFRVVLEDALAFAEREVRRGKRYAAVLLDPPHYGRGPKGQRWQLEEGLAPLLDAARALVDRRGLLILSTYAVGYSPLAFENLLAEFEGGASAVGELALAEESSGRLLPCGFCARWARGVPLEDGA</sequence>
<dbReference type="KEGG" id="pbap:Pla133_33990"/>
<dbReference type="InterPro" id="IPR013780">
    <property type="entry name" value="Glyco_hydro_b"/>
</dbReference>
<name>A0A518BMY6_9BACT</name>
<reference evidence="1 2" key="1">
    <citation type="submission" date="2019-02" db="EMBL/GenBank/DDBJ databases">
        <title>Deep-cultivation of Planctomycetes and their phenomic and genomic characterization uncovers novel biology.</title>
        <authorList>
            <person name="Wiegand S."/>
            <person name="Jogler M."/>
            <person name="Boedeker C."/>
            <person name="Pinto D."/>
            <person name="Vollmers J."/>
            <person name="Rivas-Marin E."/>
            <person name="Kohn T."/>
            <person name="Peeters S.H."/>
            <person name="Heuer A."/>
            <person name="Rast P."/>
            <person name="Oberbeckmann S."/>
            <person name="Bunk B."/>
            <person name="Jeske O."/>
            <person name="Meyerdierks A."/>
            <person name="Storesund J.E."/>
            <person name="Kallscheuer N."/>
            <person name="Luecker S."/>
            <person name="Lage O.M."/>
            <person name="Pohl T."/>
            <person name="Merkel B.J."/>
            <person name="Hornburger P."/>
            <person name="Mueller R.-W."/>
            <person name="Bruemmer F."/>
            <person name="Labrenz M."/>
            <person name="Spormann A.M."/>
            <person name="Op den Camp H."/>
            <person name="Overmann J."/>
            <person name="Amann R."/>
            <person name="Jetten M.S.M."/>
            <person name="Mascher T."/>
            <person name="Medema M.H."/>
            <person name="Devos D.P."/>
            <person name="Kaster A.-K."/>
            <person name="Ovreas L."/>
            <person name="Rohde M."/>
            <person name="Galperin M.Y."/>
            <person name="Jogler C."/>
        </authorList>
    </citation>
    <scope>NUCLEOTIDE SEQUENCE [LARGE SCALE GENOMIC DNA]</scope>
    <source>
        <strain evidence="1 2">Pla133</strain>
    </source>
</reference>
<keyword evidence="1" id="KW-0489">Methyltransferase</keyword>
<evidence type="ECO:0000313" key="1">
    <source>
        <dbReference type="EMBL" id="QDU68303.1"/>
    </source>
</evidence>
<proteinExistence type="predicted"/>
<dbReference type="PANTHER" id="PTHR43042:SF2">
    <property type="entry name" value="SAM-DEPENDENT METHYLTRANSFERASE"/>
    <property type="match status" value="1"/>
</dbReference>
<dbReference type="Proteomes" id="UP000316921">
    <property type="component" value="Chromosome"/>
</dbReference>
<dbReference type="AlphaFoldDB" id="A0A518BMY6"/>
<evidence type="ECO:0000313" key="2">
    <source>
        <dbReference type="Proteomes" id="UP000316921"/>
    </source>
</evidence>
<keyword evidence="1" id="KW-0808">Transferase</keyword>
<protein>
    <submittedName>
        <fullName evidence="1">Ribosomal RNA large subunit methyltransferase K</fullName>
        <ecNumber evidence="1">2.1.1.264</ecNumber>
    </submittedName>
</protein>
<accession>A0A518BMY6</accession>
<dbReference type="SUPFAM" id="SSF53335">
    <property type="entry name" value="S-adenosyl-L-methionine-dependent methyltransferases"/>
    <property type="match status" value="1"/>
</dbReference>
<dbReference type="InterPro" id="IPR029063">
    <property type="entry name" value="SAM-dependent_MTases_sf"/>
</dbReference>
<gene>
    <name evidence="1" type="primary">rlmK</name>
    <name evidence="1" type="ORF">Pla133_33990</name>
</gene>
<dbReference type="EMBL" id="CP036287">
    <property type="protein sequence ID" value="QDU68303.1"/>
    <property type="molecule type" value="Genomic_DNA"/>
</dbReference>